<feature type="domain" description="DUF1468" evidence="2">
    <location>
        <begin position="7"/>
        <end position="147"/>
    </location>
</feature>
<dbReference type="Pfam" id="PF07331">
    <property type="entry name" value="TctB"/>
    <property type="match status" value="1"/>
</dbReference>
<feature type="transmembrane region" description="Helical" evidence="1">
    <location>
        <begin position="6"/>
        <end position="26"/>
    </location>
</feature>
<dbReference type="KEGG" id="ipo:Ilyop_2143"/>
<dbReference type="HOGENOM" id="CLU_110735_2_5_0"/>
<sequence length="152" mass="16778">MKKINIVTGIIFIIFSIFIFIQAIGFKQTLIVDAGLGAGFFPKLIAAATIILSVLLIISAVKDESLTSKVSDVFNSDIKKPLLGMVLILAYGFSIMVFGYLISTIVFCYIFLQIFRVKKLITKIAVSVIFSFVIYFIFGTVFLISLPTGLLM</sequence>
<dbReference type="OrthoDB" id="5870591at2"/>
<evidence type="ECO:0000313" key="4">
    <source>
        <dbReference type="Proteomes" id="UP000006875"/>
    </source>
</evidence>
<dbReference type="InterPro" id="IPR009936">
    <property type="entry name" value="DUF1468"/>
</dbReference>
<feature type="transmembrane region" description="Helical" evidence="1">
    <location>
        <begin position="124"/>
        <end position="146"/>
    </location>
</feature>
<protein>
    <recommendedName>
        <fullName evidence="2">DUF1468 domain-containing protein</fullName>
    </recommendedName>
</protein>
<feature type="transmembrane region" description="Helical" evidence="1">
    <location>
        <begin position="81"/>
        <end position="112"/>
    </location>
</feature>
<keyword evidence="1" id="KW-1133">Transmembrane helix</keyword>
<geneLocation type="plasmid" evidence="3 4">
    <name>pILYOP01</name>
</geneLocation>
<dbReference type="Proteomes" id="UP000006875">
    <property type="component" value="Plasmid pILYOP01"/>
</dbReference>
<keyword evidence="4" id="KW-1185">Reference proteome</keyword>
<feature type="transmembrane region" description="Helical" evidence="1">
    <location>
        <begin position="38"/>
        <end position="61"/>
    </location>
</feature>
<evidence type="ECO:0000256" key="1">
    <source>
        <dbReference type="SAM" id="Phobius"/>
    </source>
</evidence>
<dbReference type="EMBL" id="CP002282">
    <property type="protein sequence ID" value="ADO83907.1"/>
    <property type="molecule type" value="Genomic_DNA"/>
</dbReference>
<reference evidence="3 4" key="1">
    <citation type="journal article" date="2010" name="Stand. Genomic Sci.">
        <title>Complete genome sequence of Ilyobacter polytropus type strain (CuHbu1).</title>
        <authorList>
            <person name="Sikorski J."/>
            <person name="Chertkov O."/>
            <person name="Lapidus A."/>
            <person name="Nolan M."/>
            <person name="Lucas S."/>
            <person name="Del Rio T.G."/>
            <person name="Tice H."/>
            <person name="Cheng J.F."/>
            <person name="Tapia R."/>
            <person name="Han C."/>
            <person name="Goodwin L."/>
            <person name="Pitluck S."/>
            <person name="Liolios K."/>
            <person name="Ivanova N."/>
            <person name="Mavromatis K."/>
            <person name="Mikhailova N."/>
            <person name="Pati A."/>
            <person name="Chen A."/>
            <person name="Palaniappan K."/>
            <person name="Land M."/>
            <person name="Hauser L."/>
            <person name="Chang Y.J."/>
            <person name="Jeffries C.D."/>
            <person name="Brambilla E."/>
            <person name="Yasawong M."/>
            <person name="Rohde M."/>
            <person name="Pukall R."/>
            <person name="Spring S."/>
            <person name="Goker M."/>
            <person name="Woyke T."/>
            <person name="Bristow J."/>
            <person name="Eisen J.A."/>
            <person name="Markowitz V."/>
            <person name="Hugenholtz P."/>
            <person name="Kyrpides N.C."/>
            <person name="Klenk H.P."/>
        </authorList>
    </citation>
    <scope>NUCLEOTIDE SEQUENCE [LARGE SCALE GENOMIC DNA]</scope>
    <source>
        <strain evidence="4">ATCC 51220 / DSM 2926 / LMG 16218 / CuHBu1</strain>
        <plasmid evidence="4">pILYOP01</plasmid>
    </source>
</reference>
<accession>E3HC64</accession>
<evidence type="ECO:0000313" key="3">
    <source>
        <dbReference type="EMBL" id="ADO83907.1"/>
    </source>
</evidence>
<keyword evidence="1" id="KW-0812">Transmembrane</keyword>
<name>E3HC64_ILYPC</name>
<evidence type="ECO:0000259" key="2">
    <source>
        <dbReference type="Pfam" id="PF07331"/>
    </source>
</evidence>
<organism evidence="3 4">
    <name type="scientific">Ilyobacter polytropus (strain ATCC 51220 / DSM 2926 / LMG 16218 / CuHBu1)</name>
    <dbReference type="NCBI Taxonomy" id="572544"/>
    <lineage>
        <taxon>Bacteria</taxon>
        <taxon>Fusobacteriati</taxon>
        <taxon>Fusobacteriota</taxon>
        <taxon>Fusobacteriia</taxon>
        <taxon>Fusobacteriales</taxon>
        <taxon>Fusobacteriaceae</taxon>
        <taxon>Ilyobacter</taxon>
    </lineage>
</organism>
<keyword evidence="3" id="KW-0614">Plasmid</keyword>
<gene>
    <name evidence="3" type="ordered locus">Ilyop_2143</name>
</gene>
<proteinExistence type="predicted"/>
<keyword evidence="1" id="KW-0472">Membrane</keyword>
<dbReference type="AlphaFoldDB" id="E3HC64"/>
<dbReference type="RefSeq" id="WP_013388569.1">
    <property type="nucleotide sequence ID" value="NC_014633.1"/>
</dbReference>